<dbReference type="SUPFAM" id="SSF48371">
    <property type="entry name" value="ARM repeat"/>
    <property type="match status" value="1"/>
</dbReference>
<dbReference type="InterPro" id="IPR057860">
    <property type="entry name" value="HEAT_RRP12_N"/>
</dbReference>
<feature type="region of interest" description="Disordered" evidence="4">
    <location>
        <begin position="1169"/>
        <end position="1263"/>
    </location>
</feature>
<dbReference type="PANTHER" id="PTHR48287">
    <property type="entry name" value="ARM REPEAT SUPERFAMILY PROTEIN"/>
    <property type="match status" value="1"/>
</dbReference>
<dbReference type="InterPro" id="IPR016024">
    <property type="entry name" value="ARM-type_fold"/>
</dbReference>
<comment type="subcellular location">
    <subcellularLocation>
        <location evidence="1">Nucleus</location>
    </subcellularLocation>
</comment>
<dbReference type="EMBL" id="ML220113">
    <property type="protein sequence ID" value="TGZ84240.1"/>
    <property type="molecule type" value="Genomic_DNA"/>
</dbReference>
<evidence type="ECO:0000313" key="8">
    <source>
        <dbReference type="Proteomes" id="UP000298138"/>
    </source>
</evidence>
<feature type="domain" description="RRP12 N-terminal HEAT" evidence="6">
    <location>
        <begin position="13"/>
        <end position="226"/>
    </location>
</feature>
<sequence length="1263" mass="138650">MSSLEAKLEKIRSPRLQNQQQAAVVLTAVEDILRDQNTEFSPSAYFVALLSLLPQSISPKQIVNKDLATSTVYLLDTFTPHTPAPLLRSKFVQILTHLVPALTHRDAEAPLLRSAIGVLEGLLLAQDGPSWAIKPTEIGPRRAVAGLLNLGLDDRPKVRKRAQEALTKVLSKPPPSPSLDHPASDMCAAATLASVQELVKLQEGMKKKQDHDPRLIHSLQLVKAVAAAGGWPSKRIEPLCEVLLGIAKGGNEFLTMAALGVFEEIFEGLAAEVGGGKLEVVIEAIRELKPSHNDSQLLPPWLAVIARGYEVYAQVSEDEAFHKVPELFELFSQFLDSSAHNVKTSASQCLIAIVNTCIPESSLLDISRSTDQLFGTIAKSATNLLQVRYQGAWMEVFEVLNHLFMKYCWKASPHLNEAVKAVGDLRSNDSFQGKKQADEVLSSAVHAMGPEAVLKIIPLNLIKPVPGEPGRAWMLPILRDSVYNTKLGHFRKEMVPLSEAFFQKVVDFGEAEKTVEIKIFETLVGQIWSILPGYCDLPMDLVEAFDQSFAEMLANVLYQKVELRSDICKALQNLVDSNKAILEMEPDEHGEEDLVVQRRVSKVEAQKNLDHLAGFAGNILAVLFNVYSTTLPQYRGFILRCLNSFLSITPHEELMSTFNKVTTMLSSSLSDLTAQTQAEKEKKPSDSMPPMAHTLMDLVITITPYLPPASYADLFNIFNATVSLSSDPQLQKKAYKVIPRLNENETGKAALSSKSAEFQTVLINAKDSATAPARRDRLIALAQMIPFLDSKDLHFIPAILPEVVISAKEVNEKARTAAFDLLVAMGERMQQGGTIVNRLVSHMADDAPDASATIEEYFTMVSAGLAGSNPTMVSASITALTRIMWQFKDDIDSNVLSELVATLDLFLTSKNREIVRSVLGFVKVCVISLPKDMMERRLPTLIPNLMVWSHEHKAHFKAKVKHIVERMVRRFGVEIVERYTPEEDKKLIANIRKTRERRKRKKEESKSANAGDSDNDDNETAQKPSRKGRFENEFDEAIYGSDDSDLDSAASDTEQQPRAQAAGGKKKKSTSTAYIHEDEDEPLDLLDKRSLANISTTRPLRKHTPGVSARKSAPPGRLLISADSVTTAGQNDDIDMDIDAGEKQGAGAESSAIDAYVEAVAGKNAYTKGQRGRVKFSNKKARQEDIEMEDAGDDEEGAAAAGKEKGGYESAGKKRSFKIEKRGRGGGGGFKSQVAGRRGLGVERRREGAGAGRGGRGGRGGRR</sequence>
<dbReference type="InParanoid" id="A0A4S2N4U8"/>
<evidence type="ECO:0000259" key="5">
    <source>
        <dbReference type="Pfam" id="PF08161"/>
    </source>
</evidence>
<name>A0A4S2N4U8_9PEZI</name>
<feature type="domain" description="RRP12 HEAT" evidence="5">
    <location>
        <begin position="337"/>
        <end position="630"/>
    </location>
</feature>
<dbReference type="InterPro" id="IPR011989">
    <property type="entry name" value="ARM-like"/>
</dbReference>
<dbReference type="Proteomes" id="UP000298138">
    <property type="component" value="Unassembled WGS sequence"/>
</dbReference>
<dbReference type="Gene3D" id="1.25.10.10">
    <property type="entry name" value="Leucine-rich Repeat Variant"/>
    <property type="match status" value="2"/>
</dbReference>
<dbReference type="FunCoup" id="A0A4S2N4U8">
    <property type="interactions" value="957"/>
</dbReference>
<feature type="region of interest" description="Disordered" evidence="4">
    <location>
        <begin position="1094"/>
        <end position="1148"/>
    </location>
</feature>
<accession>A0A4S2N4U8</accession>
<dbReference type="AlphaFoldDB" id="A0A4S2N4U8"/>
<dbReference type="STRING" id="341454.A0A4S2N4U8"/>
<dbReference type="OrthoDB" id="2192888at2759"/>
<organism evidence="7 8">
    <name type="scientific">Ascodesmis nigricans</name>
    <dbReference type="NCBI Taxonomy" id="341454"/>
    <lineage>
        <taxon>Eukaryota</taxon>
        <taxon>Fungi</taxon>
        <taxon>Dikarya</taxon>
        <taxon>Ascomycota</taxon>
        <taxon>Pezizomycotina</taxon>
        <taxon>Pezizomycetes</taxon>
        <taxon>Pezizales</taxon>
        <taxon>Ascodesmidaceae</taxon>
        <taxon>Ascodesmis</taxon>
    </lineage>
</organism>
<dbReference type="Pfam" id="PF25772">
    <property type="entry name" value="HEAT_RRP12_N"/>
    <property type="match status" value="1"/>
</dbReference>
<dbReference type="InterPro" id="IPR012978">
    <property type="entry name" value="HEAT_RRP12"/>
</dbReference>
<evidence type="ECO:0000256" key="4">
    <source>
        <dbReference type="SAM" id="MobiDB-lite"/>
    </source>
</evidence>
<evidence type="ECO:0000256" key="2">
    <source>
        <dbReference type="ARBA" id="ARBA00007690"/>
    </source>
</evidence>
<keyword evidence="8" id="KW-1185">Reference proteome</keyword>
<dbReference type="GO" id="GO:0005634">
    <property type="term" value="C:nucleus"/>
    <property type="evidence" value="ECO:0007669"/>
    <property type="project" value="UniProtKB-SubCell"/>
</dbReference>
<dbReference type="InterPro" id="IPR052087">
    <property type="entry name" value="RRP12"/>
</dbReference>
<evidence type="ECO:0000313" key="7">
    <source>
        <dbReference type="EMBL" id="TGZ84240.1"/>
    </source>
</evidence>
<comment type="similarity">
    <text evidence="2">Belongs to the RRP12 family.</text>
</comment>
<evidence type="ECO:0000259" key="6">
    <source>
        <dbReference type="Pfam" id="PF25772"/>
    </source>
</evidence>
<feature type="compositionally biased region" description="Gly residues" evidence="4">
    <location>
        <begin position="1249"/>
        <end position="1263"/>
    </location>
</feature>
<protein>
    <submittedName>
        <fullName evidence="7">NUC173-domain-containing protein</fullName>
    </submittedName>
</protein>
<evidence type="ECO:0000256" key="3">
    <source>
        <dbReference type="ARBA" id="ARBA00023242"/>
    </source>
</evidence>
<keyword evidence="3" id="KW-0539">Nucleus</keyword>
<dbReference type="Pfam" id="PF08161">
    <property type="entry name" value="RRP12_HEAT"/>
    <property type="match status" value="1"/>
</dbReference>
<proteinExistence type="inferred from homology"/>
<reference evidence="7 8" key="1">
    <citation type="submission" date="2019-04" db="EMBL/GenBank/DDBJ databases">
        <title>Comparative genomics and transcriptomics to analyze fruiting body development in filamentous ascomycetes.</title>
        <authorList>
            <consortium name="DOE Joint Genome Institute"/>
            <person name="Lutkenhaus R."/>
            <person name="Traeger S."/>
            <person name="Breuer J."/>
            <person name="Kuo A."/>
            <person name="Lipzen A."/>
            <person name="Pangilinan J."/>
            <person name="Dilworth D."/>
            <person name="Sandor L."/>
            <person name="Poggeler S."/>
            <person name="Barry K."/>
            <person name="Grigoriev I.V."/>
            <person name="Nowrousian M."/>
        </authorList>
    </citation>
    <scope>NUCLEOTIDE SEQUENCE [LARGE SCALE GENOMIC DNA]</scope>
    <source>
        <strain evidence="7 8">CBS 389.68</strain>
    </source>
</reference>
<feature type="compositionally biased region" description="Basic residues" evidence="4">
    <location>
        <begin position="1170"/>
        <end position="1180"/>
    </location>
</feature>
<dbReference type="PANTHER" id="PTHR48287:SF1">
    <property type="entry name" value="ARM REPEAT SUPERFAMILY PROTEIN"/>
    <property type="match status" value="1"/>
</dbReference>
<gene>
    <name evidence="7" type="ORF">EX30DRAFT_393753</name>
</gene>
<feature type="compositionally biased region" description="Acidic residues" evidence="4">
    <location>
        <begin position="1186"/>
        <end position="1197"/>
    </location>
</feature>
<feature type="region of interest" description="Disordered" evidence="4">
    <location>
        <begin position="995"/>
        <end position="1082"/>
    </location>
</feature>
<evidence type="ECO:0000256" key="1">
    <source>
        <dbReference type="ARBA" id="ARBA00004123"/>
    </source>
</evidence>